<feature type="region of interest" description="Disordered" evidence="1">
    <location>
        <begin position="174"/>
        <end position="195"/>
    </location>
</feature>
<protein>
    <submittedName>
        <fullName evidence="3">Uncharacterized protein</fullName>
    </submittedName>
</protein>
<feature type="transmembrane region" description="Helical" evidence="2">
    <location>
        <begin position="70"/>
        <end position="90"/>
    </location>
</feature>
<accession>A0ABU3L221</accession>
<dbReference type="RefSeq" id="WP_314012854.1">
    <property type="nucleotide sequence ID" value="NZ_JAVTTP010000001.1"/>
</dbReference>
<keyword evidence="2" id="KW-0472">Membrane</keyword>
<feature type="region of interest" description="Disordered" evidence="1">
    <location>
        <begin position="100"/>
        <end position="152"/>
    </location>
</feature>
<proteinExistence type="predicted"/>
<feature type="transmembrane region" description="Helical" evidence="2">
    <location>
        <begin position="37"/>
        <end position="58"/>
    </location>
</feature>
<name>A0ABU3L221_9FLAO</name>
<comment type="caution">
    <text evidence="3">The sequence shown here is derived from an EMBL/GenBank/DDBJ whole genome shotgun (WGS) entry which is preliminary data.</text>
</comment>
<dbReference type="EMBL" id="JAVTTP010000001">
    <property type="protein sequence ID" value="MDT7827780.1"/>
    <property type="molecule type" value="Genomic_DNA"/>
</dbReference>
<evidence type="ECO:0000313" key="3">
    <source>
        <dbReference type="EMBL" id="MDT7827780.1"/>
    </source>
</evidence>
<evidence type="ECO:0000256" key="2">
    <source>
        <dbReference type="SAM" id="Phobius"/>
    </source>
</evidence>
<gene>
    <name evidence="3" type="ORF">RQM65_03760</name>
</gene>
<keyword evidence="2" id="KW-1133">Transmembrane helix</keyword>
<dbReference type="Proteomes" id="UP001250656">
    <property type="component" value="Unassembled WGS sequence"/>
</dbReference>
<reference evidence="3 4" key="1">
    <citation type="submission" date="2023-09" db="EMBL/GenBank/DDBJ databases">
        <title>Novel taxa isolated from Blanes Bay.</title>
        <authorList>
            <person name="Rey-Velasco X."/>
            <person name="Lucena T."/>
        </authorList>
    </citation>
    <scope>NUCLEOTIDE SEQUENCE [LARGE SCALE GENOMIC DNA]</scope>
    <source>
        <strain evidence="3 4">S334</strain>
    </source>
</reference>
<organism evidence="3 4">
    <name type="scientific">Pricia mediterranea</name>
    <dbReference type="NCBI Taxonomy" id="3076079"/>
    <lineage>
        <taxon>Bacteria</taxon>
        <taxon>Pseudomonadati</taxon>
        <taxon>Bacteroidota</taxon>
        <taxon>Flavobacteriia</taxon>
        <taxon>Flavobacteriales</taxon>
        <taxon>Flavobacteriaceae</taxon>
        <taxon>Pricia</taxon>
    </lineage>
</organism>
<feature type="region of interest" description="Disordered" evidence="1">
    <location>
        <begin position="1"/>
        <end position="28"/>
    </location>
</feature>
<evidence type="ECO:0000313" key="4">
    <source>
        <dbReference type="Proteomes" id="UP001250656"/>
    </source>
</evidence>
<keyword evidence="2" id="KW-0812">Transmembrane</keyword>
<keyword evidence="4" id="KW-1185">Reference proteome</keyword>
<sequence>MNDETNHGTTDKPNETVNDKPGKTQDSRLNKNDVFTLITYVIAIGALIAYGYFIHFLTGKAKFDDPEWSRLIYLFSGVEAIVFAAAGFLFGKEVNRKRAENAEKEKNEAKQEKNEIKQEKNEIKEEKKGVEEEKKQVEAEMRQVERQKEEIKEEAFKERQNALILGEMAVLAEQAAAGAPPERSALEGTAARSTPASIARIAAKARKMYPELNE</sequence>
<evidence type="ECO:0000256" key="1">
    <source>
        <dbReference type="SAM" id="MobiDB-lite"/>
    </source>
</evidence>